<dbReference type="Proteomes" id="UP000550707">
    <property type="component" value="Unassembled WGS sequence"/>
</dbReference>
<accession>A0A7J8JTU0</accession>
<dbReference type="GO" id="GO:0016301">
    <property type="term" value="F:kinase activity"/>
    <property type="evidence" value="ECO:0007669"/>
    <property type="project" value="UniProtKB-KW"/>
</dbReference>
<feature type="region of interest" description="Disordered" evidence="1">
    <location>
        <begin position="13"/>
        <end position="33"/>
    </location>
</feature>
<keyword evidence="2" id="KW-0418">Kinase</keyword>
<keyword evidence="2" id="KW-0675">Receptor</keyword>
<evidence type="ECO:0000256" key="1">
    <source>
        <dbReference type="SAM" id="MobiDB-lite"/>
    </source>
</evidence>
<dbReference type="AlphaFoldDB" id="A0A7J8JTU0"/>
<protein>
    <submittedName>
        <fullName evidence="2">G protein-coupled receptor kinase 4</fullName>
    </submittedName>
</protein>
<gene>
    <name evidence="2" type="ORF">HJG59_005994</name>
</gene>
<feature type="compositionally biased region" description="Basic and acidic residues" evidence="1">
    <location>
        <begin position="13"/>
        <end position="22"/>
    </location>
</feature>
<reference evidence="2 3" key="1">
    <citation type="journal article" date="2020" name="Nature">
        <title>Six reference-quality genomes reveal evolution of bat adaptations.</title>
        <authorList>
            <person name="Jebb D."/>
            <person name="Huang Z."/>
            <person name="Pippel M."/>
            <person name="Hughes G.M."/>
            <person name="Lavrichenko K."/>
            <person name="Devanna P."/>
            <person name="Winkler S."/>
            <person name="Jermiin L.S."/>
            <person name="Skirmuntt E.C."/>
            <person name="Katzourakis A."/>
            <person name="Burkitt-Gray L."/>
            <person name="Ray D.A."/>
            <person name="Sullivan K.A.M."/>
            <person name="Roscito J.G."/>
            <person name="Kirilenko B.M."/>
            <person name="Davalos L.M."/>
            <person name="Corthals A.P."/>
            <person name="Power M.L."/>
            <person name="Jones G."/>
            <person name="Ransome R.D."/>
            <person name="Dechmann D.K.N."/>
            <person name="Locatelli A.G."/>
            <person name="Puechmaille S.J."/>
            <person name="Fedrigo O."/>
            <person name="Jarvis E.D."/>
            <person name="Hiller M."/>
            <person name="Vernes S.C."/>
            <person name="Myers E.W."/>
            <person name="Teeling E.C."/>
        </authorList>
    </citation>
    <scope>NUCLEOTIDE SEQUENCE [LARGE SCALE GENOMIC DNA]</scope>
    <source>
        <strain evidence="2">MMolMol1</strain>
        <tissue evidence="2">Muscle</tissue>
    </source>
</reference>
<keyword evidence="3" id="KW-1185">Reference proteome</keyword>
<organism evidence="2 3">
    <name type="scientific">Molossus molossus</name>
    <name type="common">Pallas' mastiff bat</name>
    <name type="synonym">Vespertilio molossus</name>
    <dbReference type="NCBI Taxonomy" id="27622"/>
    <lineage>
        <taxon>Eukaryota</taxon>
        <taxon>Metazoa</taxon>
        <taxon>Chordata</taxon>
        <taxon>Craniata</taxon>
        <taxon>Vertebrata</taxon>
        <taxon>Euteleostomi</taxon>
        <taxon>Mammalia</taxon>
        <taxon>Eutheria</taxon>
        <taxon>Laurasiatheria</taxon>
        <taxon>Chiroptera</taxon>
        <taxon>Yangochiroptera</taxon>
        <taxon>Molossidae</taxon>
        <taxon>Molossus</taxon>
    </lineage>
</organism>
<comment type="caution">
    <text evidence="2">The sequence shown here is derived from an EMBL/GenBank/DDBJ whole genome shotgun (WGS) entry which is preliminary data.</text>
</comment>
<name>A0A7J8JTU0_MOLMO</name>
<evidence type="ECO:0000313" key="3">
    <source>
        <dbReference type="Proteomes" id="UP000550707"/>
    </source>
</evidence>
<proteinExistence type="predicted"/>
<evidence type="ECO:0000313" key="2">
    <source>
        <dbReference type="EMBL" id="KAF6500263.1"/>
    </source>
</evidence>
<keyword evidence="2" id="KW-0808">Transferase</keyword>
<dbReference type="EMBL" id="JACASF010000001">
    <property type="protein sequence ID" value="KAF6500263.1"/>
    <property type="molecule type" value="Genomic_DNA"/>
</dbReference>
<sequence length="128" mass="14471">MIESGCFKDINECENRKAEKSNQESNTCEPVPKPKRKRNFFHNFFRRWEDGGCKEDEKLTEAPQRQVPTGYEKWNVHAGVPADSEDKQTSKGKLVISPAPVQPRETGTEYYAMLARLASITAVAAIPN</sequence>